<feature type="domain" description="Cytochrome c" evidence="5">
    <location>
        <begin position="40"/>
        <end position="130"/>
    </location>
</feature>
<name>A0ABW5LGG4_9FLAO</name>
<comment type="caution">
    <text evidence="6">The sequence shown here is derived from an EMBL/GenBank/DDBJ whole genome shotgun (WGS) entry which is preliminary data.</text>
</comment>
<accession>A0ABW5LGG4</accession>
<dbReference type="Proteomes" id="UP001597319">
    <property type="component" value="Unassembled WGS sequence"/>
</dbReference>
<dbReference type="EMBL" id="JBHULE010000019">
    <property type="protein sequence ID" value="MFD2563680.1"/>
    <property type="molecule type" value="Genomic_DNA"/>
</dbReference>
<dbReference type="PROSITE" id="PS51257">
    <property type="entry name" value="PROKAR_LIPOPROTEIN"/>
    <property type="match status" value="1"/>
</dbReference>
<dbReference type="Pfam" id="PF00034">
    <property type="entry name" value="Cytochrom_C"/>
    <property type="match status" value="1"/>
</dbReference>
<evidence type="ECO:0000256" key="2">
    <source>
        <dbReference type="ARBA" id="ARBA00022723"/>
    </source>
</evidence>
<keyword evidence="3 4" id="KW-0408">Iron</keyword>
<dbReference type="InterPro" id="IPR036909">
    <property type="entry name" value="Cyt_c-like_dom_sf"/>
</dbReference>
<dbReference type="PROSITE" id="PS51007">
    <property type="entry name" value="CYTC"/>
    <property type="match status" value="1"/>
</dbReference>
<keyword evidence="1 4" id="KW-0349">Heme</keyword>
<dbReference type="Gene3D" id="1.10.760.10">
    <property type="entry name" value="Cytochrome c-like domain"/>
    <property type="match status" value="1"/>
</dbReference>
<reference evidence="7" key="1">
    <citation type="journal article" date="2019" name="Int. J. Syst. Evol. Microbiol.">
        <title>The Global Catalogue of Microorganisms (GCM) 10K type strain sequencing project: providing services to taxonomists for standard genome sequencing and annotation.</title>
        <authorList>
            <consortium name="The Broad Institute Genomics Platform"/>
            <consortium name="The Broad Institute Genome Sequencing Center for Infectious Disease"/>
            <person name="Wu L."/>
            <person name="Ma J."/>
        </authorList>
    </citation>
    <scope>NUCLEOTIDE SEQUENCE [LARGE SCALE GENOMIC DNA]</scope>
    <source>
        <strain evidence="7">KCTC 52274</strain>
    </source>
</reference>
<gene>
    <name evidence="6" type="ORF">ACFSR1_13450</name>
</gene>
<organism evidence="6 7">
    <name type="scientific">Aquimarina rubra</name>
    <dbReference type="NCBI Taxonomy" id="1920033"/>
    <lineage>
        <taxon>Bacteria</taxon>
        <taxon>Pseudomonadati</taxon>
        <taxon>Bacteroidota</taxon>
        <taxon>Flavobacteriia</taxon>
        <taxon>Flavobacteriales</taxon>
        <taxon>Flavobacteriaceae</taxon>
        <taxon>Aquimarina</taxon>
    </lineage>
</organism>
<evidence type="ECO:0000313" key="7">
    <source>
        <dbReference type="Proteomes" id="UP001597319"/>
    </source>
</evidence>
<evidence type="ECO:0000313" key="6">
    <source>
        <dbReference type="EMBL" id="MFD2563680.1"/>
    </source>
</evidence>
<dbReference type="SUPFAM" id="SSF46626">
    <property type="entry name" value="Cytochrome c"/>
    <property type="match status" value="1"/>
</dbReference>
<evidence type="ECO:0000256" key="4">
    <source>
        <dbReference type="PROSITE-ProRule" id="PRU00433"/>
    </source>
</evidence>
<dbReference type="InterPro" id="IPR009056">
    <property type="entry name" value="Cyt_c-like_dom"/>
</dbReference>
<keyword evidence="7" id="KW-1185">Reference proteome</keyword>
<sequence length="132" mass="15001">MKNLFLILLSAAFLIASCNSEKKPEKEKIVIGSKKKTTSPEYELGKELFKGKGNCYSCHRMDKKSVGPSVAEIMKIYKEQNGDIVGFLRQKKDPIVDPENYAVMKTNFARLEKFTDEELKAIALYMNEVTVK</sequence>
<evidence type="ECO:0000259" key="5">
    <source>
        <dbReference type="PROSITE" id="PS51007"/>
    </source>
</evidence>
<evidence type="ECO:0000256" key="3">
    <source>
        <dbReference type="ARBA" id="ARBA00023004"/>
    </source>
</evidence>
<evidence type="ECO:0000256" key="1">
    <source>
        <dbReference type="ARBA" id="ARBA00022617"/>
    </source>
</evidence>
<protein>
    <submittedName>
        <fullName evidence="6">C-type cytochrome</fullName>
    </submittedName>
</protein>
<keyword evidence="2 4" id="KW-0479">Metal-binding</keyword>
<dbReference type="RefSeq" id="WP_378293319.1">
    <property type="nucleotide sequence ID" value="NZ_JBHULE010000019.1"/>
</dbReference>
<proteinExistence type="predicted"/>